<dbReference type="EMBL" id="AVBF01000039">
    <property type="protein sequence ID" value="KGP72063.1"/>
    <property type="molecule type" value="Genomic_DNA"/>
</dbReference>
<dbReference type="PIRSF" id="PIRSF005028">
    <property type="entry name" value="KhtT"/>
    <property type="match status" value="1"/>
</dbReference>
<dbReference type="InterPro" id="IPR050144">
    <property type="entry name" value="AAE_transporter"/>
</dbReference>
<dbReference type="InterPro" id="IPR006037">
    <property type="entry name" value="RCK_C"/>
</dbReference>
<dbReference type="PANTHER" id="PTHR30445:SF8">
    <property type="entry name" value="K(+)_H(+) ANTIPORTER SUBUNIT KHTT"/>
    <property type="match status" value="1"/>
</dbReference>
<accession>A0A0A2TCB2</accession>
<protein>
    <submittedName>
        <fullName evidence="2">Potassium transporter TrkA</fullName>
    </submittedName>
</protein>
<dbReference type="AlphaFoldDB" id="A0A0A2TCB2"/>
<dbReference type="PANTHER" id="PTHR30445">
    <property type="entry name" value="K(+)_H(+) ANTIPORTER SUBUNIT KHTT"/>
    <property type="match status" value="1"/>
</dbReference>
<feature type="domain" description="RCK C-terminal" evidence="1">
    <location>
        <begin position="74"/>
        <end position="160"/>
    </location>
</feature>
<evidence type="ECO:0000259" key="1">
    <source>
        <dbReference type="PROSITE" id="PS51202"/>
    </source>
</evidence>
<dbReference type="eggNOG" id="COG0490">
    <property type="taxonomic scope" value="Bacteria"/>
</dbReference>
<evidence type="ECO:0000313" key="2">
    <source>
        <dbReference type="EMBL" id="KGP72063.1"/>
    </source>
</evidence>
<dbReference type="Proteomes" id="UP000030147">
    <property type="component" value="Unassembled WGS sequence"/>
</dbReference>
<dbReference type="InterPro" id="IPR036721">
    <property type="entry name" value="RCK_C_sf"/>
</dbReference>
<comment type="caution">
    <text evidence="2">The sequence shown here is derived from an EMBL/GenBank/DDBJ whole genome shotgun (WGS) entry which is preliminary data.</text>
</comment>
<dbReference type="OrthoDB" id="67547at2"/>
<dbReference type="Pfam" id="PF02080">
    <property type="entry name" value="TrkA_C"/>
    <property type="match status" value="1"/>
</dbReference>
<organism evidence="2 3">
    <name type="scientific">Pontibacillus yanchengensis Y32</name>
    <dbReference type="NCBI Taxonomy" id="1385514"/>
    <lineage>
        <taxon>Bacteria</taxon>
        <taxon>Bacillati</taxon>
        <taxon>Bacillota</taxon>
        <taxon>Bacilli</taxon>
        <taxon>Bacillales</taxon>
        <taxon>Bacillaceae</taxon>
        <taxon>Pontibacillus</taxon>
    </lineage>
</organism>
<dbReference type="PROSITE" id="PS51202">
    <property type="entry name" value="RCK_C"/>
    <property type="match status" value="1"/>
</dbReference>
<dbReference type="Pfam" id="PF25991">
    <property type="entry name" value="KhtT_N"/>
    <property type="match status" value="1"/>
</dbReference>
<dbReference type="STRING" id="1385514.N782_14385"/>
<keyword evidence="3" id="KW-1185">Reference proteome</keyword>
<dbReference type="RefSeq" id="WP_036821139.1">
    <property type="nucleotide sequence ID" value="NZ_AVBF01000039.1"/>
</dbReference>
<proteinExistence type="predicted"/>
<dbReference type="Gene3D" id="3.30.70.1450">
    <property type="entry name" value="Regulator of K+ conductance, C-terminal domain"/>
    <property type="match status" value="1"/>
</dbReference>
<dbReference type="InterPro" id="IPR058776">
    <property type="entry name" value="KhtT-like_N"/>
</dbReference>
<evidence type="ECO:0000313" key="3">
    <source>
        <dbReference type="Proteomes" id="UP000030147"/>
    </source>
</evidence>
<gene>
    <name evidence="2" type="ORF">N782_14385</name>
</gene>
<dbReference type="GO" id="GO:0008324">
    <property type="term" value="F:monoatomic cation transmembrane transporter activity"/>
    <property type="evidence" value="ECO:0007669"/>
    <property type="project" value="InterPro"/>
</dbReference>
<dbReference type="SUPFAM" id="SSF116726">
    <property type="entry name" value="TrkA C-terminal domain-like"/>
    <property type="match status" value="1"/>
</dbReference>
<dbReference type="InterPro" id="IPR026278">
    <property type="entry name" value="KhtT"/>
</dbReference>
<reference evidence="2 3" key="1">
    <citation type="journal article" date="2015" name="Stand. Genomic Sci.">
        <title>High quality draft genome sequence of the moderately halophilic bacterium Pontibacillus yanchengensis Y32(T) and comparison among Pontibacillus genomes.</title>
        <authorList>
            <person name="Huang J."/>
            <person name="Qiao Z.X."/>
            <person name="Tang J.W."/>
            <person name="Wang G."/>
        </authorList>
    </citation>
    <scope>NUCLEOTIDE SEQUENCE [LARGE SCALE GENOMIC DNA]</scope>
    <source>
        <strain evidence="2 3">Y32</strain>
    </source>
</reference>
<sequence>MDISVSKLPGIGQKISLTTAEDSQLVLIVHHSGKRELYFFDEADSDEADFGMDLTADETRELGAQLLGATYQPVDADKLKMFNSQIVMDWIELKPSSPIVHKTIEESEIRNQTGATIIGIVKGDDIIAIPEAYTKLQPGDVLMGIGKKDQIATLTSLCKGEE</sequence>
<name>A0A0A2TCB2_9BACI</name>
<dbReference type="GO" id="GO:0006813">
    <property type="term" value="P:potassium ion transport"/>
    <property type="evidence" value="ECO:0007669"/>
    <property type="project" value="InterPro"/>
</dbReference>